<feature type="transmembrane region" description="Helical" evidence="11">
    <location>
        <begin position="438"/>
        <end position="459"/>
    </location>
</feature>
<gene>
    <name evidence="12" type="ORF">JYZ213_LOCUS3492</name>
    <name evidence="13" type="ORF">OXD698_LOCUS16727</name>
</gene>
<dbReference type="PRINTS" id="PR00176">
    <property type="entry name" value="NANEUSMPORT"/>
</dbReference>
<feature type="disulfide bond" evidence="9">
    <location>
        <begin position="131"/>
        <end position="140"/>
    </location>
</feature>
<dbReference type="InterPro" id="IPR000175">
    <property type="entry name" value="Na/ntran_symport"/>
</dbReference>
<dbReference type="PROSITE" id="PS00754">
    <property type="entry name" value="NA_NEUROTRAN_SYMP_2"/>
    <property type="match status" value="1"/>
</dbReference>
<evidence type="ECO:0000313" key="12">
    <source>
        <dbReference type="EMBL" id="CAF0768806.1"/>
    </source>
</evidence>
<accession>A0A819A664</accession>
<dbReference type="GO" id="GO:0089718">
    <property type="term" value="P:amino acid import across plasma membrane"/>
    <property type="evidence" value="ECO:0007669"/>
    <property type="project" value="TreeGrafter"/>
</dbReference>
<dbReference type="AlphaFoldDB" id="A0A819A664"/>
<feature type="transmembrane region" description="Helical" evidence="11">
    <location>
        <begin position="92"/>
        <end position="119"/>
    </location>
</feature>
<dbReference type="PROSITE" id="PS50267">
    <property type="entry name" value="NA_NEUROTRAN_SYMP_3"/>
    <property type="match status" value="1"/>
</dbReference>
<feature type="transmembrane region" description="Helical" evidence="11">
    <location>
        <begin position="479"/>
        <end position="504"/>
    </location>
</feature>
<evidence type="ECO:0000256" key="1">
    <source>
        <dbReference type="ARBA" id="ARBA00004141"/>
    </source>
</evidence>
<evidence type="ECO:0000256" key="9">
    <source>
        <dbReference type="PIRSR" id="PIRSR600175-2"/>
    </source>
</evidence>
<keyword evidence="9" id="KW-1015">Disulfide bond</keyword>
<evidence type="ECO:0000313" key="14">
    <source>
        <dbReference type="Proteomes" id="UP000663844"/>
    </source>
</evidence>
<dbReference type="Proteomes" id="UP000663845">
    <property type="component" value="Unassembled WGS sequence"/>
</dbReference>
<dbReference type="Pfam" id="PF00209">
    <property type="entry name" value="SNF"/>
    <property type="match status" value="1"/>
</dbReference>
<feature type="binding site" evidence="8">
    <location>
        <position position="369"/>
    </location>
    <ligand>
        <name>Na(+)</name>
        <dbReference type="ChEBI" id="CHEBI:29101"/>
        <label>1</label>
    </ligand>
</feature>
<dbReference type="PROSITE" id="PS00610">
    <property type="entry name" value="NA_NEUROTRAN_SYMP_1"/>
    <property type="match status" value="1"/>
</dbReference>
<keyword evidence="6 11" id="KW-0472">Membrane</keyword>
<evidence type="ECO:0000256" key="10">
    <source>
        <dbReference type="RuleBase" id="RU003732"/>
    </source>
</evidence>
<dbReference type="GO" id="GO:0046872">
    <property type="term" value="F:metal ion binding"/>
    <property type="evidence" value="ECO:0007669"/>
    <property type="project" value="UniProtKB-KW"/>
</dbReference>
<dbReference type="EMBL" id="CAJOAZ010001158">
    <property type="protein sequence ID" value="CAF3773512.1"/>
    <property type="molecule type" value="Genomic_DNA"/>
</dbReference>
<feature type="binding site" evidence="8">
    <location>
        <position position="33"/>
    </location>
    <ligand>
        <name>Na(+)</name>
        <dbReference type="ChEBI" id="CHEBI:29101"/>
        <label>1</label>
    </ligand>
</feature>
<feature type="transmembrane region" description="Helical" evidence="11">
    <location>
        <begin position="186"/>
        <end position="205"/>
    </location>
</feature>
<reference evidence="13" key="1">
    <citation type="submission" date="2021-02" db="EMBL/GenBank/DDBJ databases">
        <authorList>
            <person name="Nowell W R."/>
        </authorList>
    </citation>
    <scope>NUCLEOTIDE SEQUENCE</scope>
</reference>
<evidence type="ECO:0000256" key="2">
    <source>
        <dbReference type="ARBA" id="ARBA00006459"/>
    </source>
</evidence>
<keyword evidence="5 11" id="KW-1133">Transmembrane helix</keyword>
<keyword evidence="8" id="KW-0479">Metal-binding</keyword>
<evidence type="ECO:0000313" key="13">
    <source>
        <dbReference type="EMBL" id="CAF3773512.1"/>
    </source>
</evidence>
<protein>
    <recommendedName>
        <fullName evidence="10">Transporter</fullName>
    </recommendedName>
</protein>
<evidence type="ECO:0000256" key="4">
    <source>
        <dbReference type="ARBA" id="ARBA00022692"/>
    </source>
</evidence>
<evidence type="ECO:0000256" key="5">
    <source>
        <dbReference type="ARBA" id="ARBA00022989"/>
    </source>
</evidence>
<evidence type="ECO:0000256" key="6">
    <source>
        <dbReference type="ARBA" id="ARBA00023136"/>
    </source>
</evidence>
<feature type="transmembrane region" description="Helical" evidence="11">
    <location>
        <begin position="399"/>
        <end position="418"/>
    </location>
</feature>
<evidence type="ECO:0000256" key="3">
    <source>
        <dbReference type="ARBA" id="ARBA00022448"/>
    </source>
</evidence>
<evidence type="ECO:0000256" key="11">
    <source>
        <dbReference type="SAM" id="Phobius"/>
    </source>
</evidence>
<dbReference type="GO" id="GO:0005283">
    <property type="term" value="F:amino acid:sodium symporter activity"/>
    <property type="evidence" value="ECO:0007669"/>
    <property type="project" value="TreeGrafter"/>
</dbReference>
<dbReference type="InterPro" id="IPR037272">
    <property type="entry name" value="SNS_sf"/>
</dbReference>
<dbReference type="Proteomes" id="UP000663844">
    <property type="component" value="Unassembled WGS sequence"/>
</dbReference>
<feature type="binding site" evidence="8">
    <location>
        <position position="373"/>
    </location>
    <ligand>
        <name>Na(+)</name>
        <dbReference type="ChEBI" id="CHEBI:29101"/>
        <label>1</label>
    </ligand>
</feature>
<sequence>MATAEVAPPERKQWSNPVEFFLTLVAFAVGLGNVWRFPYLCFKNGGGAFLIPYTLMLIFIGAPVFYLELTLGQFTSSGPLAVWKVNPLLRGIGYASLATNCFLALYYNVLIAYCFYYLVASFQMIVPWSTCGNWWNTALCTDQATLANLSRTDLALMKNMTSSPSEEYFYRRVLQISSGVDNVDGIVTHLVVALAVAWLICFLALSKGVQSLGKIAYFTALFPYVMLTVLIIRGATLSGAIEGVKFYMGTVNLTVLKSPSVWKEACTQVFYALSCCSGGLIAMASFNDFNNNVYRDTISICLVTWFTSIFGGFAIFTVLGHMATKMGVSVADVAKGGPGLAFVVFPEGLSMMPFAPLWCVLFFLMMCTLGFGSEFSIMETVMASIIDEFKTYLNTPKKIIIFRFTISFVFFLLGLSMVTRGGLYVLNIIDQYLGGFPWLIIGVVELYCIGWVYGVDNFCDDIALMLGEERRPEVTLDDYIYPSWALTLGWLVVILCLGWIPYIFLAEICGRGTWGIIKEARLPHVEWGPARDEHRQLSIRYANTVDPKKLSMQTLSTIDIGDSYDLDRAAIEIIAASPKLFVKRLSDVSSARF</sequence>
<keyword evidence="7" id="KW-0325">Glycoprotein</keyword>
<comment type="caution">
    <text evidence="13">The sequence shown here is derived from an EMBL/GenBank/DDBJ whole genome shotgun (WGS) entry which is preliminary data.</text>
</comment>
<organism evidence="13 14">
    <name type="scientific">Adineta steineri</name>
    <dbReference type="NCBI Taxonomy" id="433720"/>
    <lineage>
        <taxon>Eukaryota</taxon>
        <taxon>Metazoa</taxon>
        <taxon>Spiralia</taxon>
        <taxon>Gnathifera</taxon>
        <taxon>Rotifera</taxon>
        <taxon>Eurotatoria</taxon>
        <taxon>Bdelloidea</taxon>
        <taxon>Adinetida</taxon>
        <taxon>Adinetidae</taxon>
        <taxon>Adineta</taxon>
    </lineage>
</organism>
<feature type="transmembrane region" description="Helical" evidence="11">
    <location>
        <begin position="217"/>
        <end position="241"/>
    </location>
</feature>
<dbReference type="GO" id="GO:0005886">
    <property type="term" value="C:plasma membrane"/>
    <property type="evidence" value="ECO:0007669"/>
    <property type="project" value="TreeGrafter"/>
</dbReference>
<comment type="subcellular location">
    <subcellularLocation>
        <location evidence="1">Membrane</location>
        <topology evidence="1">Multi-pass membrane protein</topology>
    </subcellularLocation>
</comment>
<keyword evidence="4 10" id="KW-0812">Transmembrane</keyword>
<keyword evidence="8" id="KW-0915">Sodium</keyword>
<feature type="transmembrane region" description="Helical" evidence="11">
    <location>
        <begin position="50"/>
        <end position="71"/>
    </location>
</feature>
<feature type="binding site" evidence="8">
    <location>
        <position position="28"/>
    </location>
    <ligand>
        <name>Na(+)</name>
        <dbReference type="ChEBI" id="CHEBI:29101"/>
        <label>1</label>
    </ligand>
</feature>
<proteinExistence type="inferred from homology"/>
<feature type="transmembrane region" description="Helical" evidence="11">
    <location>
        <begin position="298"/>
        <end position="319"/>
    </location>
</feature>
<keyword evidence="10" id="KW-0769">Symport</keyword>
<evidence type="ECO:0000256" key="7">
    <source>
        <dbReference type="ARBA" id="ARBA00023180"/>
    </source>
</evidence>
<dbReference type="EMBL" id="CAJNOG010000019">
    <property type="protein sequence ID" value="CAF0768806.1"/>
    <property type="molecule type" value="Genomic_DNA"/>
</dbReference>
<name>A0A819A664_9BILA</name>
<feature type="transmembrane region" description="Helical" evidence="11">
    <location>
        <begin position="20"/>
        <end position="38"/>
    </location>
</feature>
<dbReference type="SUPFAM" id="SSF161070">
    <property type="entry name" value="SNF-like"/>
    <property type="match status" value="1"/>
</dbReference>
<keyword evidence="3 10" id="KW-0813">Transport</keyword>
<feature type="transmembrane region" description="Helical" evidence="11">
    <location>
        <begin position="269"/>
        <end position="286"/>
    </location>
</feature>
<feature type="transmembrane region" description="Helical" evidence="11">
    <location>
        <begin position="355"/>
        <end position="378"/>
    </location>
</feature>
<dbReference type="PANTHER" id="PTHR11616">
    <property type="entry name" value="SODIUM/CHLORIDE DEPENDENT TRANSPORTER"/>
    <property type="match status" value="1"/>
</dbReference>
<evidence type="ECO:0000256" key="8">
    <source>
        <dbReference type="PIRSR" id="PIRSR600175-1"/>
    </source>
</evidence>
<dbReference type="PANTHER" id="PTHR11616:SF321">
    <property type="entry name" value="SODIUM-DEPENDENT NUTRIENT AMINO ACID TRANSPORTER 1-RELATED"/>
    <property type="match status" value="1"/>
</dbReference>
<comment type="similarity">
    <text evidence="2 10">Belongs to the sodium:neurotransmitter symporter (SNF) (TC 2.A.22) family.</text>
</comment>
<feature type="binding site" evidence="8">
    <location>
        <position position="29"/>
    </location>
    <ligand>
        <name>Na(+)</name>
        <dbReference type="ChEBI" id="CHEBI:29101"/>
        <label>1</label>
    </ligand>
</feature>